<evidence type="ECO:0000313" key="5">
    <source>
        <dbReference type="Proteomes" id="UP001157125"/>
    </source>
</evidence>
<evidence type="ECO:0000259" key="3">
    <source>
        <dbReference type="PROSITE" id="PS51186"/>
    </source>
</evidence>
<keyword evidence="1" id="KW-0808">Transferase</keyword>
<dbReference type="SUPFAM" id="SSF55729">
    <property type="entry name" value="Acyl-CoA N-acyltransferases (Nat)"/>
    <property type="match status" value="1"/>
</dbReference>
<evidence type="ECO:0000256" key="2">
    <source>
        <dbReference type="ARBA" id="ARBA00023315"/>
    </source>
</evidence>
<dbReference type="InterPro" id="IPR050832">
    <property type="entry name" value="Bact_Acetyltransf"/>
</dbReference>
<dbReference type="Pfam" id="PF00583">
    <property type="entry name" value="Acetyltransf_1"/>
    <property type="match status" value="1"/>
</dbReference>
<feature type="domain" description="N-acetyltransferase" evidence="3">
    <location>
        <begin position="1"/>
        <end position="90"/>
    </location>
</feature>
<reference evidence="5" key="1">
    <citation type="journal article" date="2019" name="Int. J. Syst. Evol. Microbiol.">
        <title>The Global Catalogue of Microorganisms (GCM) 10K type strain sequencing project: providing services to taxonomists for standard genome sequencing and annotation.</title>
        <authorList>
            <consortium name="The Broad Institute Genomics Platform"/>
            <consortium name="The Broad Institute Genome Sequencing Center for Infectious Disease"/>
            <person name="Wu L."/>
            <person name="Ma J."/>
        </authorList>
    </citation>
    <scope>NUCLEOTIDE SEQUENCE [LARGE SCALE GENOMIC DNA]</scope>
    <source>
        <strain evidence="5">NBRC 112299</strain>
    </source>
</reference>
<keyword evidence="5" id="KW-1185">Reference proteome</keyword>
<protein>
    <recommendedName>
        <fullName evidence="3">N-acetyltransferase domain-containing protein</fullName>
    </recommendedName>
</protein>
<dbReference type="Gene3D" id="3.40.630.30">
    <property type="match status" value="1"/>
</dbReference>
<dbReference type="InterPro" id="IPR000182">
    <property type="entry name" value="GNAT_dom"/>
</dbReference>
<dbReference type="PROSITE" id="PS51186">
    <property type="entry name" value="GNAT"/>
    <property type="match status" value="1"/>
</dbReference>
<dbReference type="PANTHER" id="PTHR43877:SF2">
    <property type="entry name" value="AMINOALKYLPHOSPHONATE N-ACETYLTRANSFERASE-RELATED"/>
    <property type="match status" value="1"/>
</dbReference>
<organism evidence="4 5">
    <name type="scientific">Demequina litorisediminis</name>
    <dbReference type="NCBI Taxonomy" id="1849022"/>
    <lineage>
        <taxon>Bacteria</taxon>
        <taxon>Bacillati</taxon>
        <taxon>Actinomycetota</taxon>
        <taxon>Actinomycetes</taxon>
        <taxon>Micrococcales</taxon>
        <taxon>Demequinaceae</taxon>
        <taxon>Demequina</taxon>
    </lineage>
</organism>
<keyword evidence="2" id="KW-0012">Acyltransferase</keyword>
<dbReference type="EMBL" id="BSUN01000001">
    <property type="protein sequence ID" value="GMA36426.1"/>
    <property type="molecule type" value="Genomic_DNA"/>
</dbReference>
<proteinExistence type="predicted"/>
<comment type="caution">
    <text evidence="4">The sequence shown here is derived from an EMBL/GenBank/DDBJ whole genome shotgun (WGS) entry which is preliminary data.</text>
</comment>
<dbReference type="Proteomes" id="UP001157125">
    <property type="component" value="Unassembled WGS sequence"/>
</dbReference>
<dbReference type="InterPro" id="IPR016181">
    <property type="entry name" value="Acyl_CoA_acyltransferase"/>
</dbReference>
<dbReference type="PANTHER" id="PTHR43877">
    <property type="entry name" value="AMINOALKYLPHOSPHONATE N-ACETYLTRANSFERASE-RELATED-RELATED"/>
    <property type="match status" value="1"/>
</dbReference>
<dbReference type="CDD" id="cd04301">
    <property type="entry name" value="NAT_SF"/>
    <property type="match status" value="1"/>
</dbReference>
<sequence length="90" mass="10068">MDDGETVGYLWIGRDNSGDPSSWWVWDVLVEPEHRGKGYGRAAMLLAEDHARDNGARTLGLSVFGHNDAARRLYTSVGYDITTVKMRKQA</sequence>
<gene>
    <name evidence="4" type="ORF">GCM10025876_26300</name>
</gene>
<evidence type="ECO:0000313" key="4">
    <source>
        <dbReference type="EMBL" id="GMA36426.1"/>
    </source>
</evidence>
<accession>A0ABQ6IG68</accession>
<name>A0ABQ6IG68_9MICO</name>
<evidence type="ECO:0000256" key="1">
    <source>
        <dbReference type="ARBA" id="ARBA00022679"/>
    </source>
</evidence>